<dbReference type="InterPro" id="IPR001173">
    <property type="entry name" value="Glyco_trans_2-like"/>
</dbReference>
<dbReference type="PANTHER" id="PTHR22916:SF51">
    <property type="entry name" value="GLYCOSYLTRANSFERASE EPSH-RELATED"/>
    <property type="match status" value="1"/>
</dbReference>
<dbReference type="CAZy" id="GT2">
    <property type="family name" value="Glycosyltransferase Family 2"/>
</dbReference>
<reference evidence="5" key="1">
    <citation type="submission" date="2009-01" db="EMBL/GenBank/DDBJ databases">
        <title>Complete sequence of chromosome of Francisella philomiragia subsp. philomiragia ATCC 25017.</title>
        <authorList>
            <consortium name="US DOE Joint Genome Institute"/>
            <person name="Copeland A."/>
            <person name="Lucas S."/>
            <person name="Lapidus A."/>
            <person name="Barry K."/>
            <person name="Detter J.C."/>
            <person name="Glavina del Rio T."/>
            <person name="Hammon N."/>
            <person name="Israni S."/>
            <person name="Dalin E."/>
            <person name="Tice H."/>
            <person name="Pitluck S."/>
            <person name="Chain P."/>
            <person name="Malfatti S."/>
            <person name="Shin M."/>
            <person name="Vergez L."/>
            <person name="Schmutz J."/>
            <person name="Larimer F."/>
            <person name="Land M."/>
            <person name="Hauser L."/>
            <person name="Richardson P."/>
        </authorList>
    </citation>
    <scope>NUCLEOTIDE SEQUENCE</scope>
    <source>
        <strain evidence="5">ATCC 25017</strain>
    </source>
</reference>
<evidence type="ECO:0000259" key="4">
    <source>
        <dbReference type="Pfam" id="PF00535"/>
    </source>
</evidence>
<dbReference type="GO" id="GO:0016758">
    <property type="term" value="F:hexosyltransferase activity"/>
    <property type="evidence" value="ECO:0007669"/>
    <property type="project" value="UniProtKB-ARBA"/>
</dbReference>
<dbReference type="Gene3D" id="3.90.550.10">
    <property type="entry name" value="Spore Coat Polysaccharide Biosynthesis Protein SpsA, Chain A"/>
    <property type="match status" value="1"/>
</dbReference>
<dbReference type="KEGG" id="fph:Fphi_1474"/>
<dbReference type="EMBL" id="CP000937">
    <property type="protein sequence ID" value="ABZ87699.1"/>
    <property type="molecule type" value="Genomic_DNA"/>
</dbReference>
<keyword evidence="3" id="KW-1133">Transmembrane helix</keyword>
<dbReference type="CDD" id="cd00761">
    <property type="entry name" value="Glyco_tranf_GTA_type"/>
    <property type="match status" value="1"/>
</dbReference>
<proteinExistence type="predicted"/>
<dbReference type="AlphaFoldDB" id="B0TYV3"/>
<evidence type="ECO:0000313" key="5">
    <source>
        <dbReference type="EMBL" id="ABZ87699.1"/>
    </source>
</evidence>
<dbReference type="HOGENOM" id="CLU_025996_25_0_6"/>
<feature type="transmembrane region" description="Helical" evidence="3">
    <location>
        <begin position="249"/>
        <end position="270"/>
    </location>
</feature>
<dbReference type="InterPro" id="IPR029044">
    <property type="entry name" value="Nucleotide-diphossugar_trans"/>
</dbReference>
<gene>
    <name evidence="5" type="ordered locus">Fphi_1474</name>
</gene>
<evidence type="ECO:0000256" key="2">
    <source>
        <dbReference type="ARBA" id="ARBA00022679"/>
    </source>
</evidence>
<keyword evidence="2 5" id="KW-0808">Transferase</keyword>
<accession>B0TYV3</accession>
<feature type="domain" description="Glycosyltransferase 2-like" evidence="4">
    <location>
        <begin position="5"/>
        <end position="140"/>
    </location>
</feature>
<dbReference type="PANTHER" id="PTHR22916">
    <property type="entry name" value="GLYCOSYLTRANSFERASE"/>
    <property type="match status" value="1"/>
</dbReference>
<keyword evidence="1" id="KW-0328">Glycosyltransferase</keyword>
<evidence type="ECO:0000256" key="1">
    <source>
        <dbReference type="ARBA" id="ARBA00022676"/>
    </source>
</evidence>
<keyword evidence="3" id="KW-0472">Membrane</keyword>
<protein>
    <submittedName>
        <fullName evidence="5">Glycosyl transferase, family 2</fullName>
    </submittedName>
</protein>
<organism evidence="5">
    <name type="scientific">Francisella philomiragia subsp. philomiragia (strain ATCC 25017 / CCUG 19701 / FSC 153 / O#319-036)</name>
    <dbReference type="NCBI Taxonomy" id="484022"/>
    <lineage>
        <taxon>Bacteria</taxon>
        <taxon>Pseudomonadati</taxon>
        <taxon>Pseudomonadota</taxon>
        <taxon>Gammaproteobacteria</taxon>
        <taxon>Thiotrichales</taxon>
        <taxon>Francisellaceae</taxon>
        <taxon>Francisella</taxon>
    </lineage>
</organism>
<name>B0TYV3_FRAP2</name>
<sequence length="319" mass="38054">MILVSVIIPIYNVEQFLSRCLDSVINQTYKNLEIILVNDGSSDNSLEICEDYAKKDNRIKIVNKNNGGLSSARNAGLDICKGKYISFIDSDDWVSLDYIDILYENIVDNEVDISIVDFITKTDSNNNSNIENKNQINCYLQPEILQKSLFYELPSIACAKLYKSELFKHNRFTDGIIFEDEDIMYKLFAASKKVVVSKYIAYFYFQREQSIMAVRRKKDNISLTSDSWMFIFRNKEKFLKNRINIGYQYYINISVFMASYYCQCFFYSLFDHRFIRQRKKIRKFIQEFLYKAENIDSLKYRIKYVIVKYFPFYFMFRRN</sequence>
<evidence type="ECO:0000256" key="3">
    <source>
        <dbReference type="SAM" id="Phobius"/>
    </source>
</evidence>
<dbReference type="eggNOG" id="COG1215">
    <property type="taxonomic scope" value="Bacteria"/>
</dbReference>
<keyword evidence="3" id="KW-0812">Transmembrane</keyword>
<dbReference type="Pfam" id="PF00535">
    <property type="entry name" value="Glycos_transf_2"/>
    <property type="match status" value="1"/>
</dbReference>
<dbReference type="SUPFAM" id="SSF53448">
    <property type="entry name" value="Nucleotide-diphospho-sugar transferases"/>
    <property type="match status" value="1"/>
</dbReference>